<comment type="similarity">
    <text evidence="1 8">Belongs to the peptidase S8 family.</text>
</comment>
<feature type="active site" description="Charge relay system" evidence="7 8">
    <location>
        <position position="153"/>
    </location>
</feature>
<feature type="signal peptide" evidence="9">
    <location>
        <begin position="1"/>
        <end position="26"/>
    </location>
</feature>
<evidence type="ECO:0000259" key="12">
    <source>
        <dbReference type="Pfam" id="PF05922"/>
    </source>
</evidence>
<dbReference type="Gene3D" id="2.60.40.2310">
    <property type="match status" value="1"/>
</dbReference>
<dbReference type="Proteomes" id="UP000623129">
    <property type="component" value="Unassembled WGS sequence"/>
</dbReference>
<keyword evidence="2 8" id="KW-0645">Protease</keyword>
<evidence type="ECO:0000256" key="9">
    <source>
        <dbReference type="SAM" id="SignalP"/>
    </source>
</evidence>
<proteinExistence type="inferred from homology"/>
<keyword evidence="3 9" id="KW-0732">Signal</keyword>
<keyword evidence="4 8" id="KW-0378">Hydrolase</keyword>
<dbReference type="Gene3D" id="3.30.70.80">
    <property type="entry name" value="Peptidase S8 propeptide/proteinase inhibitor I9"/>
    <property type="match status" value="1"/>
</dbReference>
<feature type="active site" description="Charge relay system" evidence="7 8">
    <location>
        <position position="228"/>
    </location>
</feature>
<dbReference type="InterPro" id="IPR046450">
    <property type="entry name" value="PA_dom_sf"/>
</dbReference>
<evidence type="ECO:0000256" key="2">
    <source>
        <dbReference type="ARBA" id="ARBA00022670"/>
    </source>
</evidence>
<feature type="domain" description="Peptidase S8/S53" evidence="10">
    <location>
        <begin position="144"/>
        <end position="626"/>
    </location>
</feature>
<dbReference type="SUPFAM" id="SSF52743">
    <property type="entry name" value="Subtilisin-like"/>
    <property type="match status" value="1"/>
</dbReference>
<name>A0A833QZT1_9POAL</name>
<dbReference type="InterPro" id="IPR023828">
    <property type="entry name" value="Peptidase_S8_Ser-AS"/>
</dbReference>
<dbReference type="InterPro" id="IPR015500">
    <property type="entry name" value="Peptidase_S8_subtilisin-rel"/>
</dbReference>
<dbReference type="InterPro" id="IPR034197">
    <property type="entry name" value="Peptidases_S8_3"/>
</dbReference>
<keyword evidence="6" id="KW-0325">Glycoprotein</keyword>
<sequence>MGFSRSLFVLFQFLLFLVLSQNIVLAEKKSYVVYLGAHSHGPNEISLESEESAKDSHYELLASFLGSKEKAQDSIIYSYTKYINGFAATLEEEEAKQISQHPNVISVFPNRGRKLHTTRSWDFLGLERDGRVPKASIWSKAKFGEDVIIGNLDTGVWPESESFRGEGMEPVPTQWKGACDNHNDTSFHCNRKLIGGRFFNKGYLAFLASVNATRPSEVIDSPRDTDGHGTHTLSTAAGRFVPSANLFGYGNGTAKGGAPNARVAAYKVCWPPVDGGECFDADILAAFDQAIYDGVHVLSVSLGGSASDYLDDGIAIGSFHAVKHGITVACSAGNSGPDAGSVSNVAPWILTVGASTIDREFQSYVLIDKTKIHYKGQSLSPSRLPGNKYYPFISSVDAKAANASEVDAMQCVADSLDPVKVKGKIVVCIRGNNARVEKGEVVREAGGVGMVLANDDSTGNEILADPHVLPATHISYSSGVNLLKHINSTRSVLGYITAPQTKLGTKPAPFMAAFSSQGPNVVNEEILKPDITAPGVSILAAYTEATSPTGLDFDKRRVPFNSESGTSMSCPHIAGIAGLLKAMHPGWSPSVIRSAIMTSARVRDNKRMPISDSSFHKATPFSYGSGHVRPNRAMDPGLVYDLSPNDYLNFLCAIGYNSTQIAAFSHPYKCPDTPIKIENLNYPSIAVPNLSGKVEITRRVKNVGTIGTYTVRVEAPRGVSVSVKPTKLKFSGLDTVKEFKVVLEAQKCVPTGEYVFGSLVWSDGKHFVRSPIAVKA</sequence>
<dbReference type="FunFam" id="3.40.50.200:FF:000006">
    <property type="entry name" value="Subtilisin-like protease SBT1.5"/>
    <property type="match status" value="1"/>
</dbReference>
<dbReference type="InterPro" id="IPR003137">
    <property type="entry name" value="PA_domain"/>
</dbReference>
<dbReference type="Pfam" id="PF05922">
    <property type="entry name" value="Inhibitor_I9"/>
    <property type="match status" value="1"/>
</dbReference>
<protein>
    <submittedName>
        <fullName evidence="14">Subtilisin-like protease SBT5.3</fullName>
    </submittedName>
</protein>
<evidence type="ECO:0000259" key="10">
    <source>
        <dbReference type="Pfam" id="PF00082"/>
    </source>
</evidence>
<dbReference type="FunFam" id="2.60.40.2310:FF:000002">
    <property type="entry name" value="p69E protein-like"/>
    <property type="match status" value="1"/>
</dbReference>
<keyword evidence="15" id="KW-1185">Reference proteome</keyword>
<dbReference type="Pfam" id="PF02225">
    <property type="entry name" value="PA"/>
    <property type="match status" value="1"/>
</dbReference>
<evidence type="ECO:0000313" key="15">
    <source>
        <dbReference type="Proteomes" id="UP000623129"/>
    </source>
</evidence>
<evidence type="ECO:0000256" key="1">
    <source>
        <dbReference type="ARBA" id="ARBA00011073"/>
    </source>
</evidence>
<dbReference type="CDD" id="cd04852">
    <property type="entry name" value="Peptidases_S8_3"/>
    <property type="match status" value="1"/>
</dbReference>
<dbReference type="Gene3D" id="3.50.30.30">
    <property type="match status" value="1"/>
</dbReference>
<evidence type="ECO:0000313" key="14">
    <source>
        <dbReference type="EMBL" id="KAF3329767.1"/>
    </source>
</evidence>
<feature type="domain" description="Inhibitor I9" evidence="12">
    <location>
        <begin position="30"/>
        <end position="116"/>
    </location>
</feature>
<evidence type="ECO:0000256" key="4">
    <source>
        <dbReference type="ARBA" id="ARBA00022801"/>
    </source>
</evidence>
<dbReference type="InterPro" id="IPR036852">
    <property type="entry name" value="Peptidase_S8/S53_dom_sf"/>
</dbReference>
<gene>
    <name evidence="14" type="ORF">FCM35_KLT05098</name>
</gene>
<accession>A0A833QZT1</accession>
<dbReference type="InterPro" id="IPR045051">
    <property type="entry name" value="SBT"/>
</dbReference>
<evidence type="ECO:0000259" key="13">
    <source>
        <dbReference type="Pfam" id="PF17766"/>
    </source>
</evidence>
<comment type="caution">
    <text evidence="14">The sequence shown here is derived from an EMBL/GenBank/DDBJ whole genome shotgun (WGS) entry which is preliminary data.</text>
</comment>
<dbReference type="Pfam" id="PF00082">
    <property type="entry name" value="Peptidase_S8"/>
    <property type="match status" value="1"/>
</dbReference>
<dbReference type="GO" id="GO:0004252">
    <property type="term" value="F:serine-type endopeptidase activity"/>
    <property type="evidence" value="ECO:0007669"/>
    <property type="project" value="UniProtKB-UniRule"/>
</dbReference>
<evidence type="ECO:0000256" key="3">
    <source>
        <dbReference type="ARBA" id="ARBA00022729"/>
    </source>
</evidence>
<dbReference type="InterPro" id="IPR037045">
    <property type="entry name" value="S8pro/Inhibitor_I9_sf"/>
</dbReference>
<dbReference type="CDD" id="cd02120">
    <property type="entry name" value="PA_subtilisin_like"/>
    <property type="match status" value="1"/>
</dbReference>
<dbReference type="FunFam" id="3.30.70.80:FF:000002">
    <property type="entry name" value="Subtilisin-like protease SBT5.3"/>
    <property type="match status" value="1"/>
</dbReference>
<feature type="active site" description="Charge relay system" evidence="7 8">
    <location>
        <position position="567"/>
    </location>
</feature>
<feature type="domain" description="Subtilisin-like protease fibronectin type-III" evidence="13">
    <location>
        <begin position="679"/>
        <end position="774"/>
    </location>
</feature>
<dbReference type="InterPro" id="IPR000209">
    <property type="entry name" value="Peptidase_S8/S53_dom"/>
</dbReference>
<dbReference type="OrthoDB" id="206201at2759"/>
<evidence type="ECO:0000256" key="7">
    <source>
        <dbReference type="PIRSR" id="PIRSR615500-1"/>
    </source>
</evidence>
<dbReference type="Pfam" id="PF17766">
    <property type="entry name" value="fn3_6"/>
    <property type="match status" value="1"/>
</dbReference>
<evidence type="ECO:0000256" key="6">
    <source>
        <dbReference type="ARBA" id="ARBA00023180"/>
    </source>
</evidence>
<dbReference type="PROSITE" id="PS51892">
    <property type="entry name" value="SUBTILASE"/>
    <property type="match status" value="1"/>
</dbReference>
<dbReference type="PANTHER" id="PTHR10795">
    <property type="entry name" value="PROPROTEIN CONVERTASE SUBTILISIN/KEXIN"/>
    <property type="match status" value="1"/>
</dbReference>
<dbReference type="PRINTS" id="PR00723">
    <property type="entry name" value="SUBTILISIN"/>
</dbReference>
<keyword evidence="5 8" id="KW-0720">Serine protease</keyword>
<feature type="chain" id="PRO_5033036014" evidence="9">
    <location>
        <begin position="27"/>
        <end position="776"/>
    </location>
</feature>
<dbReference type="Gene3D" id="3.40.50.200">
    <property type="entry name" value="Peptidase S8/S53 domain"/>
    <property type="match status" value="1"/>
</dbReference>
<organism evidence="14 15">
    <name type="scientific">Carex littledalei</name>
    <dbReference type="NCBI Taxonomy" id="544730"/>
    <lineage>
        <taxon>Eukaryota</taxon>
        <taxon>Viridiplantae</taxon>
        <taxon>Streptophyta</taxon>
        <taxon>Embryophyta</taxon>
        <taxon>Tracheophyta</taxon>
        <taxon>Spermatophyta</taxon>
        <taxon>Magnoliopsida</taxon>
        <taxon>Liliopsida</taxon>
        <taxon>Poales</taxon>
        <taxon>Cyperaceae</taxon>
        <taxon>Cyperoideae</taxon>
        <taxon>Cariceae</taxon>
        <taxon>Carex</taxon>
        <taxon>Carex subgen. Euthyceras</taxon>
    </lineage>
</organism>
<dbReference type="FunFam" id="3.50.30.30:FF:000005">
    <property type="entry name" value="subtilisin-like protease SBT1.5"/>
    <property type="match status" value="1"/>
</dbReference>
<dbReference type="GO" id="GO:0006508">
    <property type="term" value="P:proteolysis"/>
    <property type="evidence" value="ECO:0007669"/>
    <property type="project" value="UniProtKB-KW"/>
</dbReference>
<dbReference type="InterPro" id="IPR041469">
    <property type="entry name" value="Subtilisin-like_FN3"/>
</dbReference>
<dbReference type="InterPro" id="IPR010259">
    <property type="entry name" value="S8pro/Inhibitor_I9"/>
</dbReference>
<dbReference type="PROSITE" id="PS00138">
    <property type="entry name" value="SUBTILASE_SER"/>
    <property type="match status" value="1"/>
</dbReference>
<dbReference type="AlphaFoldDB" id="A0A833QZT1"/>
<evidence type="ECO:0000256" key="5">
    <source>
        <dbReference type="ARBA" id="ARBA00022825"/>
    </source>
</evidence>
<dbReference type="SUPFAM" id="SSF52025">
    <property type="entry name" value="PA domain"/>
    <property type="match status" value="1"/>
</dbReference>
<feature type="domain" description="PA" evidence="11">
    <location>
        <begin position="410"/>
        <end position="481"/>
    </location>
</feature>
<evidence type="ECO:0000256" key="8">
    <source>
        <dbReference type="PROSITE-ProRule" id="PRU01240"/>
    </source>
</evidence>
<reference evidence="14" key="1">
    <citation type="submission" date="2020-01" db="EMBL/GenBank/DDBJ databases">
        <title>Genome sequence of Kobresia littledalei, the first chromosome-level genome in the family Cyperaceae.</title>
        <authorList>
            <person name="Qu G."/>
        </authorList>
    </citation>
    <scope>NUCLEOTIDE SEQUENCE</scope>
    <source>
        <strain evidence="14">C.B.Clarke</strain>
        <tissue evidence="14">Leaf</tissue>
    </source>
</reference>
<dbReference type="EMBL" id="SWLB01000014">
    <property type="protein sequence ID" value="KAF3329767.1"/>
    <property type="molecule type" value="Genomic_DNA"/>
</dbReference>
<evidence type="ECO:0000259" key="11">
    <source>
        <dbReference type="Pfam" id="PF02225"/>
    </source>
</evidence>